<gene>
    <name evidence="2" type="ORF">ACIO7M_23705</name>
</gene>
<name>A0ABW8EPS6_STRT5</name>
<sequence length="225" mass="23838">MPPQEIPLTLTPEQAAAGAVLDLPLRDGTTARLSLPPARHGDLVRGRIAGQEILFRIQVAGAPPPARKGSPLGCLLALLAAAGVIAGIAALSDDDADTTAGKRPAPTYSARPWTPAPLPTLDLPDLGTPTSAAPQPSPYDEGTCLNGTLPDSTTATRVHNINEVACSADDAHYKVIQRFPFTTEMERCQANPRTEYAFSHSYTRNGVPINQYVYCLVGIGSYARR</sequence>
<feature type="region of interest" description="Disordered" evidence="1">
    <location>
        <begin position="95"/>
        <end position="136"/>
    </location>
</feature>
<evidence type="ECO:0000313" key="2">
    <source>
        <dbReference type="EMBL" id="MFJ2824092.1"/>
    </source>
</evidence>
<evidence type="ECO:0000313" key="3">
    <source>
        <dbReference type="Proteomes" id="UP001617351"/>
    </source>
</evidence>
<dbReference type="RefSeq" id="WP_365505652.1">
    <property type="nucleotide sequence ID" value="NZ_JBFANW010000058.1"/>
</dbReference>
<dbReference type="EMBL" id="JBIUYY010000011">
    <property type="protein sequence ID" value="MFJ2824092.1"/>
    <property type="molecule type" value="Genomic_DNA"/>
</dbReference>
<proteinExistence type="predicted"/>
<keyword evidence="3" id="KW-1185">Reference proteome</keyword>
<organism evidence="2 3">
    <name type="scientific">Streptomyces toxytricini</name>
    <name type="common">Actinomyces toxytricini</name>
    <dbReference type="NCBI Taxonomy" id="67369"/>
    <lineage>
        <taxon>Bacteria</taxon>
        <taxon>Bacillati</taxon>
        <taxon>Actinomycetota</taxon>
        <taxon>Actinomycetes</taxon>
        <taxon>Kitasatosporales</taxon>
        <taxon>Streptomycetaceae</taxon>
        <taxon>Streptomyces</taxon>
    </lineage>
</organism>
<comment type="caution">
    <text evidence="2">The sequence shown here is derived from an EMBL/GenBank/DDBJ whole genome shotgun (WGS) entry which is preliminary data.</text>
</comment>
<protein>
    <submittedName>
        <fullName evidence="2">Uncharacterized protein</fullName>
    </submittedName>
</protein>
<accession>A0ABW8EPS6</accession>
<dbReference type="Proteomes" id="UP001617351">
    <property type="component" value="Unassembled WGS sequence"/>
</dbReference>
<reference evidence="2 3" key="1">
    <citation type="submission" date="2024-10" db="EMBL/GenBank/DDBJ databases">
        <title>The Natural Products Discovery Center: Release of the First 8490 Sequenced Strains for Exploring Actinobacteria Biosynthetic Diversity.</title>
        <authorList>
            <person name="Kalkreuter E."/>
            <person name="Kautsar S.A."/>
            <person name="Yang D."/>
            <person name="Bader C.D."/>
            <person name="Teijaro C.N."/>
            <person name="Fluegel L."/>
            <person name="Davis C.M."/>
            <person name="Simpson J.R."/>
            <person name="Lauterbach L."/>
            <person name="Steele A.D."/>
            <person name="Gui C."/>
            <person name="Meng S."/>
            <person name="Li G."/>
            <person name="Viehrig K."/>
            <person name="Ye F."/>
            <person name="Su P."/>
            <person name="Kiefer A.F."/>
            <person name="Nichols A."/>
            <person name="Cepeda A.J."/>
            <person name="Yan W."/>
            <person name="Fan B."/>
            <person name="Jiang Y."/>
            <person name="Adhikari A."/>
            <person name="Zheng C.-J."/>
            <person name="Schuster L."/>
            <person name="Cowan T.M."/>
            <person name="Smanski M.J."/>
            <person name="Chevrette M.G."/>
            <person name="De Carvalho L.P.S."/>
            <person name="Shen B."/>
        </authorList>
    </citation>
    <scope>NUCLEOTIDE SEQUENCE [LARGE SCALE GENOMIC DNA]</scope>
    <source>
        <strain evidence="2 3">NPDC087220</strain>
    </source>
</reference>
<feature type="compositionally biased region" description="Low complexity" evidence="1">
    <location>
        <begin position="119"/>
        <end position="130"/>
    </location>
</feature>
<evidence type="ECO:0000256" key="1">
    <source>
        <dbReference type="SAM" id="MobiDB-lite"/>
    </source>
</evidence>